<dbReference type="GO" id="GO:0004419">
    <property type="term" value="F:hydroxymethylglutaryl-CoA lyase activity"/>
    <property type="evidence" value="ECO:0007669"/>
    <property type="project" value="UniProtKB-EC"/>
</dbReference>
<dbReference type="NCBIfam" id="NF004283">
    <property type="entry name" value="PRK05692.1"/>
    <property type="match status" value="1"/>
</dbReference>
<dbReference type="EMBL" id="CAJNYV010005044">
    <property type="protein sequence ID" value="CAF3720321.1"/>
    <property type="molecule type" value="Genomic_DNA"/>
</dbReference>
<dbReference type="GO" id="GO:0046951">
    <property type="term" value="P:ketone body biosynthetic process"/>
    <property type="evidence" value="ECO:0007669"/>
    <property type="project" value="TreeGrafter"/>
</dbReference>
<feature type="domain" description="Pyruvate carboxyltransferase" evidence="7">
    <location>
        <begin position="15"/>
        <end position="284"/>
    </location>
</feature>
<organism evidence="8 9">
    <name type="scientific">Rotaria socialis</name>
    <dbReference type="NCBI Taxonomy" id="392032"/>
    <lineage>
        <taxon>Eukaryota</taxon>
        <taxon>Metazoa</taxon>
        <taxon>Spiralia</taxon>
        <taxon>Gnathifera</taxon>
        <taxon>Rotifera</taxon>
        <taxon>Eurotatoria</taxon>
        <taxon>Bdelloidea</taxon>
        <taxon>Philodinida</taxon>
        <taxon>Philodinidae</taxon>
        <taxon>Rotaria</taxon>
    </lineage>
</organism>
<dbReference type="Proteomes" id="UP000663865">
    <property type="component" value="Unassembled WGS sequence"/>
</dbReference>
<dbReference type="EC" id="4.1.3.4" evidence="3"/>
<dbReference type="SUPFAM" id="SSF51569">
    <property type="entry name" value="Aldolase"/>
    <property type="match status" value="2"/>
</dbReference>
<dbReference type="InterPro" id="IPR043594">
    <property type="entry name" value="HMGL"/>
</dbReference>
<dbReference type="PROSITE" id="PS01062">
    <property type="entry name" value="HMG_COA_LYASE"/>
    <property type="match status" value="2"/>
</dbReference>
<dbReference type="PANTHER" id="PTHR42738:SF7">
    <property type="entry name" value="HYDROXYMETHYLGLUTARYL-COA LYASE"/>
    <property type="match status" value="1"/>
</dbReference>
<dbReference type="InterPro" id="IPR013785">
    <property type="entry name" value="Aldolase_TIM"/>
</dbReference>
<dbReference type="PANTHER" id="PTHR42738">
    <property type="entry name" value="HYDROXYMETHYLGLUTARYL-COA LYASE"/>
    <property type="match status" value="1"/>
</dbReference>
<keyword evidence="5" id="KW-0456">Lyase</keyword>
<accession>A0A818W4U6</accession>
<name>A0A818W4U6_9BILA</name>
<dbReference type="UniPathway" id="UPA00896">
    <property type="reaction ID" value="UER00863"/>
</dbReference>
<evidence type="ECO:0000313" key="8">
    <source>
        <dbReference type="EMBL" id="CAF3720321.1"/>
    </source>
</evidence>
<sequence length="378" mass="40517">MNRRHNSSSSKNNFVRIFEVGPRDGLQNEKVQVPTPIKVEFINRLSRTGLKLIEVTSFVSPKWVPQMGDHVEVLAAIDRIPGIRYSALTPNVQGINKVLSLGNKGADEIAIFSAASESFSKKNINCSIETSLQRFNEVTRIAREKNLQVRGSISCTVGCPYEGKIKPSQVVPIVEKLFDMGCYEVALADTIGVGTPKSIKELLQAIQSSGISASKLAIHCHDTYGQAIANIAQALDMGIRCVDSSVAGLGGCPYAKAIQSSGISASKLAIHCHDTYGQAIANIAQALDMGIRCVDSSVAGLGGCPYAKGASGNVATEDVLYLLEGLGYETGVDLNRLIDAGQFITDVLNRENTSKVARAILCKRQDDTKTTPKNSTTK</sequence>
<evidence type="ECO:0000259" key="7">
    <source>
        <dbReference type="PROSITE" id="PS50991"/>
    </source>
</evidence>
<gene>
    <name evidence="8" type="ORF">KIK155_LOCUS27940</name>
</gene>
<evidence type="ECO:0000256" key="3">
    <source>
        <dbReference type="ARBA" id="ARBA00012910"/>
    </source>
</evidence>
<evidence type="ECO:0000256" key="5">
    <source>
        <dbReference type="ARBA" id="ARBA00023239"/>
    </source>
</evidence>
<evidence type="ECO:0000256" key="4">
    <source>
        <dbReference type="ARBA" id="ARBA00022723"/>
    </source>
</evidence>
<comment type="catalytic activity">
    <reaction evidence="6">
        <text>(3S)-3-hydroxy-3-methylglutaryl-CoA = acetoacetate + acetyl-CoA</text>
        <dbReference type="Rhea" id="RHEA:24404"/>
        <dbReference type="ChEBI" id="CHEBI:13705"/>
        <dbReference type="ChEBI" id="CHEBI:43074"/>
        <dbReference type="ChEBI" id="CHEBI:57288"/>
        <dbReference type="EC" id="4.1.3.4"/>
    </reaction>
</comment>
<dbReference type="Pfam" id="PF00682">
    <property type="entry name" value="HMGL-like"/>
    <property type="match status" value="2"/>
</dbReference>
<dbReference type="FunFam" id="3.20.20.70:FF:000071">
    <property type="entry name" value="Hydroxymethylglutaryl-CoA lyase"/>
    <property type="match status" value="1"/>
</dbReference>
<evidence type="ECO:0000256" key="1">
    <source>
        <dbReference type="ARBA" id="ARBA00005143"/>
    </source>
</evidence>
<evidence type="ECO:0000313" key="9">
    <source>
        <dbReference type="Proteomes" id="UP000663865"/>
    </source>
</evidence>
<dbReference type="InterPro" id="IPR000138">
    <property type="entry name" value="HMG_CoA_lyase_AS"/>
</dbReference>
<dbReference type="AlphaFoldDB" id="A0A818W4U6"/>
<proteinExistence type="inferred from homology"/>
<comment type="similarity">
    <text evidence="2">Belongs to the HMG-CoA lyase family.</text>
</comment>
<keyword evidence="4" id="KW-0479">Metal-binding</keyword>
<comment type="caution">
    <text evidence="8">The sequence shown here is derived from an EMBL/GenBank/DDBJ whole genome shotgun (WGS) entry which is preliminary data.</text>
</comment>
<protein>
    <recommendedName>
        <fullName evidence="3">hydroxymethylglutaryl-CoA lyase</fullName>
        <ecNumber evidence="3">4.1.3.4</ecNumber>
    </recommendedName>
</protein>
<reference evidence="8" key="1">
    <citation type="submission" date="2021-02" db="EMBL/GenBank/DDBJ databases">
        <authorList>
            <person name="Nowell W R."/>
        </authorList>
    </citation>
    <scope>NUCLEOTIDE SEQUENCE</scope>
</reference>
<comment type="pathway">
    <text evidence="1">Metabolic intermediate metabolism; (S)-3-hydroxy-3-methylglutaryl-CoA degradation; acetoacetate from (S)-3-hydroxy-3-methylglutaryl-CoA: step 1/1.</text>
</comment>
<dbReference type="GO" id="GO:0046872">
    <property type="term" value="F:metal ion binding"/>
    <property type="evidence" value="ECO:0007669"/>
    <property type="project" value="UniProtKB-KW"/>
</dbReference>
<evidence type="ECO:0000256" key="2">
    <source>
        <dbReference type="ARBA" id="ARBA00009405"/>
    </source>
</evidence>
<dbReference type="GO" id="GO:0006552">
    <property type="term" value="P:L-leucine catabolic process"/>
    <property type="evidence" value="ECO:0007669"/>
    <property type="project" value="TreeGrafter"/>
</dbReference>
<evidence type="ECO:0000256" key="6">
    <source>
        <dbReference type="ARBA" id="ARBA00049877"/>
    </source>
</evidence>
<dbReference type="PROSITE" id="PS50991">
    <property type="entry name" value="PYR_CT"/>
    <property type="match status" value="1"/>
</dbReference>
<dbReference type="CDD" id="cd07938">
    <property type="entry name" value="DRE_TIM_HMGL"/>
    <property type="match status" value="1"/>
</dbReference>
<dbReference type="Gene3D" id="3.20.20.70">
    <property type="entry name" value="Aldolase class I"/>
    <property type="match status" value="2"/>
</dbReference>
<dbReference type="InterPro" id="IPR000891">
    <property type="entry name" value="PYR_CT"/>
</dbReference>